<dbReference type="EMBL" id="QZJZ01000035">
    <property type="protein sequence ID" value="RJP60099.1"/>
    <property type="molecule type" value="Genomic_DNA"/>
</dbReference>
<evidence type="ECO:0000256" key="6">
    <source>
        <dbReference type="ARBA" id="ARBA00023204"/>
    </source>
</evidence>
<dbReference type="InterPro" id="IPR015967">
    <property type="entry name" value="Rcmb_RecR_Znf"/>
</dbReference>
<feature type="zinc finger region" description="C4-type" evidence="7">
    <location>
        <begin position="58"/>
        <end position="73"/>
    </location>
</feature>
<protein>
    <recommendedName>
        <fullName evidence="7">Recombination protein RecR</fullName>
    </recommendedName>
</protein>
<dbReference type="Pfam" id="PF02132">
    <property type="entry name" value="RecR_ZnF"/>
    <property type="match status" value="1"/>
</dbReference>
<dbReference type="Gene3D" id="3.40.1360.10">
    <property type="match status" value="1"/>
</dbReference>
<comment type="similarity">
    <text evidence="7">Belongs to the RecR family.</text>
</comment>
<dbReference type="Gene3D" id="6.10.250.240">
    <property type="match status" value="1"/>
</dbReference>
<comment type="function">
    <text evidence="7">May play a role in DNA repair. It seems to be involved in an RecBC-independent recombinational process of DNA repair. It may act with RecF and RecO.</text>
</comment>
<dbReference type="AlphaFoldDB" id="A0A3A4R545"/>
<dbReference type="InterPro" id="IPR006171">
    <property type="entry name" value="TOPRIM_dom"/>
</dbReference>
<dbReference type="Gene3D" id="1.10.8.420">
    <property type="entry name" value="RecR Domain 1"/>
    <property type="match status" value="1"/>
</dbReference>
<dbReference type="PANTHER" id="PTHR30446:SF0">
    <property type="entry name" value="RECOMBINATION PROTEIN RECR"/>
    <property type="match status" value="1"/>
</dbReference>
<sequence length="199" mass="21667">MSSYPSSIEQVIQWFSRLPGIGYKSAERMVMKVLDMTPSDVDSFASALVEMKRAVRHCSLCNGIADKNICSVCSDSSRDDAQLCVVEASRDMIALERAGGYRGKYCVLGGKLSPLNGIGPEELGFDRMQDLVRARRVSEVIIATGSDVEGEATAVYASRLLKPLGIKVTRIAYGVPVGSSLDFADEATLMRALEGRREY</sequence>
<comment type="caution">
    <text evidence="9">The sequence shown here is derived from an EMBL/GenBank/DDBJ whole genome shotgun (WGS) entry which is preliminary data.</text>
</comment>
<feature type="domain" description="Toprim" evidence="8">
    <location>
        <begin position="81"/>
        <end position="176"/>
    </location>
</feature>
<evidence type="ECO:0000313" key="9">
    <source>
        <dbReference type="EMBL" id="RJP60099.1"/>
    </source>
</evidence>
<dbReference type="Pfam" id="PF13662">
    <property type="entry name" value="Toprim_4"/>
    <property type="match status" value="1"/>
</dbReference>
<dbReference type="GO" id="GO:0003677">
    <property type="term" value="F:DNA binding"/>
    <property type="evidence" value="ECO:0007669"/>
    <property type="project" value="UniProtKB-UniRule"/>
</dbReference>
<dbReference type="InterPro" id="IPR034137">
    <property type="entry name" value="TOPRIM_RecR"/>
</dbReference>
<dbReference type="CDD" id="cd01025">
    <property type="entry name" value="TOPRIM_recR"/>
    <property type="match status" value="1"/>
</dbReference>
<evidence type="ECO:0000313" key="10">
    <source>
        <dbReference type="Proteomes" id="UP000266426"/>
    </source>
</evidence>
<proteinExistence type="inferred from homology"/>
<keyword evidence="4 7" id="KW-0862">Zinc</keyword>
<keyword evidence="2 7" id="KW-0227">DNA damage</keyword>
<evidence type="ECO:0000256" key="4">
    <source>
        <dbReference type="ARBA" id="ARBA00022833"/>
    </source>
</evidence>
<evidence type="ECO:0000259" key="8">
    <source>
        <dbReference type="PROSITE" id="PS50880"/>
    </source>
</evidence>
<organism evidence="9 10">
    <name type="scientific">Candidatus Auribacter fodinae</name>
    <dbReference type="NCBI Taxonomy" id="2093366"/>
    <lineage>
        <taxon>Bacteria</taxon>
        <taxon>Pseudomonadati</taxon>
        <taxon>Candidatus Auribacterota</taxon>
        <taxon>Candidatus Auribacteria</taxon>
        <taxon>Candidatus Auribacterales</taxon>
        <taxon>Candidatus Auribacteraceae</taxon>
        <taxon>Candidatus Auribacter</taxon>
    </lineage>
</organism>
<dbReference type="Pfam" id="PF21175">
    <property type="entry name" value="RecR_C"/>
    <property type="match status" value="1"/>
</dbReference>
<evidence type="ECO:0000256" key="5">
    <source>
        <dbReference type="ARBA" id="ARBA00023172"/>
    </source>
</evidence>
<keyword evidence="3 7" id="KW-0863">Zinc-finger</keyword>
<dbReference type="InterPro" id="IPR000093">
    <property type="entry name" value="DNA_Rcmb_RecR"/>
</dbReference>
<dbReference type="PROSITE" id="PS01300">
    <property type="entry name" value="RECR"/>
    <property type="match status" value="1"/>
</dbReference>
<dbReference type="NCBIfam" id="TIGR00615">
    <property type="entry name" value="recR"/>
    <property type="match status" value="1"/>
</dbReference>
<keyword evidence="6 7" id="KW-0234">DNA repair</keyword>
<dbReference type="HAMAP" id="MF_00017">
    <property type="entry name" value="RecR"/>
    <property type="match status" value="1"/>
</dbReference>
<dbReference type="PROSITE" id="PS50880">
    <property type="entry name" value="TOPRIM"/>
    <property type="match status" value="1"/>
</dbReference>
<dbReference type="Pfam" id="PF21176">
    <property type="entry name" value="RecR_HhH"/>
    <property type="match status" value="1"/>
</dbReference>
<evidence type="ECO:0000256" key="7">
    <source>
        <dbReference type="HAMAP-Rule" id="MF_00017"/>
    </source>
</evidence>
<keyword evidence="5 7" id="KW-0233">DNA recombination</keyword>
<accession>A0A3A4R545</accession>
<evidence type="ECO:0000256" key="2">
    <source>
        <dbReference type="ARBA" id="ARBA00022763"/>
    </source>
</evidence>
<name>A0A3A4R545_9BACT</name>
<dbReference type="GO" id="GO:0008270">
    <property type="term" value="F:zinc ion binding"/>
    <property type="evidence" value="ECO:0007669"/>
    <property type="project" value="UniProtKB-KW"/>
</dbReference>
<gene>
    <name evidence="7 9" type="primary">recR</name>
    <name evidence="9" type="ORF">C4541_04850</name>
</gene>
<dbReference type="PANTHER" id="PTHR30446">
    <property type="entry name" value="RECOMBINATION PROTEIN RECR"/>
    <property type="match status" value="1"/>
</dbReference>
<dbReference type="Proteomes" id="UP000266426">
    <property type="component" value="Unassembled WGS sequence"/>
</dbReference>
<dbReference type="SUPFAM" id="SSF111304">
    <property type="entry name" value="Recombination protein RecR"/>
    <property type="match status" value="1"/>
</dbReference>
<dbReference type="SMART" id="SM00493">
    <property type="entry name" value="TOPRIM"/>
    <property type="match status" value="1"/>
</dbReference>
<dbReference type="GO" id="GO:0006310">
    <property type="term" value="P:DNA recombination"/>
    <property type="evidence" value="ECO:0007669"/>
    <property type="project" value="UniProtKB-UniRule"/>
</dbReference>
<dbReference type="GO" id="GO:0006281">
    <property type="term" value="P:DNA repair"/>
    <property type="evidence" value="ECO:0007669"/>
    <property type="project" value="UniProtKB-UniRule"/>
</dbReference>
<keyword evidence="1 7" id="KW-0479">Metal-binding</keyword>
<evidence type="ECO:0000256" key="3">
    <source>
        <dbReference type="ARBA" id="ARBA00022771"/>
    </source>
</evidence>
<reference evidence="9 10" key="1">
    <citation type="journal article" date="2017" name="ISME J.">
        <title>Energy and carbon metabolisms in a deep terrestrial subsurface fluid microbial community.</title>
        <authorList>
            <person name="Momper L."/>
            <person name="Jungbluth S.P."/>
            <person name="Lee M.D."/>
            <person name="Amend J.P."/>
        </authorList>
    </citation>
    <scope>NUCLEOTIDE SEQUENCE [LARGE SCALE GENOMIC DNA]</scope>
    <source>
        <strain evidence="9">SURF_26</strain>
    </source>
</reference>
<dbReference type="InterPro" id="IPR023627">
    <property type="entry name" value="Rcmb_RecR"/>
</dbReference>
<evidence type="ECO:0000256" key="1">
    <source>
        <dbReference type="ARBA" id="ARBA00022723"/>
    </source>
</evidence>